<gene>
    <name evidence="2" type="ORF">ACAT0790_LOCUS22169</name>
</gene>
<sequence length="166" mass="17966">MLSDITNVVVGVNARPPSKRSPQRPQRPPWGEDAVPASPVRALVKKQILLDSPALGSPSARRQQKESSGSENAMSRRSILEAAINAVLDANLSTGMDSQWTSRLAARLSLLGPDHELDCILRKHGWSGGQFSGPPNKQQFLDDLSRALQTCAQPTKPRIKSRRGGA</sequence>
<feature type="region of interest" description="Disordered" evidence="1">
    <location>
        <begin position="53"/>
        <end position="75"/>
    </location>
</feature>
<evidence type="ECO:0000313" key="2">
    <source>
        <dbReference type="EMBL" id="CAD9131104.1"/>
    </source>
</evidence>
<feature type="region of interest" description="Disordered" evidence="1">
    <location>
        <begin position="1"/>
        <end position="37"/>
    </location>
</feature>
<dbReference type="EMBL" id="HBGE01036732">
    <property type="protein sequence ID" value="CAD9131104.1"/>
    <property type="molecule type" value="Transcribed_RNA"/>
</dbReference>
<protein>
    <submittedName>
        <fullName evidence="2">Uncharacterized protein</fullName>
    </submittedName>
</protein>
<evidence type="ECO:0000256" key="1">
    <source>
        <dbReference type="SAM" id="MobiDB-lite"/>
    </source>
</evidence>
<proteinExistence type="predicted"/>
<feature type="compositionally biased region" description="Polar residues" evidence="1">
    <location>
        <begin position="66"/>
        <end position="75"/>
    </location>
</feature>
<organism evidence="2">
    <name type="scientific">Alexandrium catenella</name>
    <name type="common">Red tide dinoflagellate</name>
    <name type="synonym">Gonyaulax catenella</name>
    <dbReference type="NCBI Taxonomy" id="2925"/>
    <lineage>
        <taxon>Eukaryota</taxon>
        <taxon>Sar</taxon>
        <taxon>Alveolata</taxon>
        <taxon>Dinophyceae</taxon>
        <taxon>Gonyaulacales</taxon>
        <taxon>Pyrocystaceae</taxon>
        <taxon>Alexandrium</taxon>
    </lineage>
</organism>
<reference evidence="2" key="1">
    <citation type="submission" date="2021-01" db="EMBL/GenBank/DDBJ databases">
        <authorList>
            <person name="Corre E."/>
            <person name="Pelletier E."/>
            <person name="Niang G."/>
            <person name="Scheremetjew M."/>
            <person name="Finn R."/>
            <person name="Kale V."/>
            <person name="Holt S."/>
            <person name="Cochrane G."/>
            <person name="Meng A."/>
            <person name="Brown T."/>
            <person name="Cohen L."/>
        </authorList>
    </citation>
    <scope>NUCLEOTIDE SEQUENCE</scope>
    <source>
        <strain evidence="2">OF101</strain>
    </source>
</reference>
<accession>A0A7S1MGI6</accession>
<dbReference type="AlphaFoldDB" id="A0A7S1MGI6"/>
<name>A0A7S1MGI6_ALECA</name>